<dbReference type="Pfam" id="PF09527">
    <property type="entry name" value="ATPase_gene1"/>
    <property type="match status" value="1"/>
</dbReference>
<dbReference type="AlphaFoldDB" id="A0A1F7TYP4"/>
<keyword evidence="1" id="KW-0472">Membrane</keyword>
<accession>A0A1F7TYP4</accession>
<gene>
    <name evidence="2" type="ORF">A3C17_01415</name>
</gene>
<name>A0A1F7TYP4_9BACT</name>
<reference evidence="2 3" key="1">
    <citation type="journal article" date="2016" name="Nat. Commun.">
        <title>Thousands of microbial genomes shed light on interconnected biogeochemical processes in an aquifer system.</title>
        <authorList>
            <person name="Anantharaman K."/>
            <person name="Brown C.T."/>
            <person name="Hug L.A."/>
            <person name="Sharon I."/>
            <person name="Castelle C.J."/>
            <person name="Probst A.J."/>
            <person name="Thomas B.C."/>
            <person name="Singh A."/>
            <person name="Wilkins M.J."/>
            <person name="Karaoz U."/>
            <person name="Brodie E.L."/>
            <person name="Williams K.H."/>
            <person name="Hubbard S.S."/>
            <person name="Banfield J.F."/>
        </authorList>
    </citation>
    <scope>NUCLEOTIDE SEQUENCE [LARGE SCALE GENOMIC DNA]</scope>
</reference>
<organism evidence="2 3">
    <name type="scientific">Candidatus Uhrbacteria bacterium RIFCSPHIGHO2_02_FULL_53_13</name>
    <dbReference type="NCBI Taxonomy" id="1802389"/>
    <lineage>
        <taxon>Bacteria</taxon>
        <taxon>Candidatus Uhriibacteriota</taxon>
    </lineage>
</organism>
<proteinExistence type="predicted"/>
<feature type="transmembrane region" description="Helical" evidence="1">
    <location>
        <begin position="49"/>
        <end position="67"/>
    </location>
</feature>
<dbReference type="InterPro" id="IPR032820">
    <property type="entry name" value="ATPase_put"/>
</dbReference>
<evidence type="ECO:0000313" key="3">
    <source>
        <dbReference type="Proteomes" id="UP000177097"/>
    </source>
</evidence>
<keyword evidence="1" id="KW-1133">Transmembrane helix</keyword>
<comment type="caution">
    <text evidence="2">The sequence shown here is derived from an EMBL/GenBank/DDBJ whole genome shotgun (WGS) entry which is preliminary data.</text>
</comment>
<protein>
    <recommendedName>
        <fullName evidence="4">AtpZ/AtpI family protein</fullName>
    </recommendedName>
</protein>
<dbReference type="Proteomes" id="UP000177097">
    <property type="component" value="Unassembled WGS sequence"/>
</dbReference>
<sequence length="82" mass="9332">MSQRQASDAYYMRLAVRISLDFGASIAIPAVAAALVGVRLDRKWDTEPLMLILLLVVAFLSTGVWIFKKAKYYKRLYEHPDV</sequence>
<evidence type="ECO:0008006" key="4">
    <source>
        <dbReference type="Google" id="ProtNLM"/>
    </source>
</evidence>
<dbReference type="EMBL" id="MGDX01000017">
    <property type="protein sequence ID" value="OGL71150.1"/>
    <property type="molecule type" value="Genomic_DNA"/>
</dbReference>
<dbReference type="STRING" id="1802389.A3C17_01415"/>
<evidence type="ECO:0000313" key="2">
    <source>
        <dbReference type="EMBL" id="OGL71150.1"/>
    </source>
</evidence>
<evidence type="ECO:0000256" key="1">
    <source>
        <dbReference type="SAM" id="Phobius"/>
    </source>
</evidence>
<feature type="transmembrane region" description="Helical" evidence="1">
    <location>
        <begin position="20"/>
        <end position="37"/>
    </location>
</feature>
<keyword evidence="1" id="KW-0812">Transmembrane</keyword>